<proteinExistence type="predicted"/>
<keyword evidence="4" id="KW-1185">Reference proteome</keyword>
<dbReference type="SUPFAM" id="SSF49299">
    <property type="entry name" value="PKD domain"/>
    <property type="match status" value="1"/>
</dbReference>
<feature type="compositionally biased region" description="Polar residues" evidence="1">
    <location>
        <begin position="429"/>
        <end position="440"/>
    </location>
</feature>
<dbReference type="InterPro" id="IPR013783">
    <property type="entry name" value="Ig-like_fold"/>
</dbReference>
<dbReference type="InterPro" id="IPR035986">
    <property type="entry name" value="PKD_dom_sf"/>
</dbReference>
<dbReference type="PROSITE" id="PS50093">
    <property type="entry name" value="PKD"/>
    <property type="match status" value="1"/>
</dbReference>
<name>A0ABY5K703_9CELL</name>
<dbReference type="InterPro" id="IPR029476">
    <property type="entry name" value="DNase_NucA_NucB"/>
</dbReference>
<dbReference type="EMBL" id="CP101989">
    <property type="protein sequence ID" value="UUI65574.1"/>
    <property type="molecule type" value="Genomic_DNA"/>
</dbReference>
<feature type="region of interest" description="Disordered" evidence="1">
    <location>
        <begin position="126"/>
        <end position="150"/>
    </location>
</feature>
<feature type="region of interest" description="Disordered" evidence="1">
    <location>
        <begin position="67"/>
        <end position="94"/>
    </location>
</feature>
<feature type="region of interest" description="Disordered" evidence="1">
    <location>
        <begin position="389"/>
        <end position="441"/>
    </location>
</feature>
<reference evidence="3 4" key="1">
    <citation type="submission" date="2022-07" db="EMBL/GenBank/DDBJ databases">
        <title>Novel species in genus cellulomonas.</title>
        <authorList>
            <person name="Ye L."/>
        </authorList>
    </citation>
    <scope>NUCLEOTIDE SEQUENCE [LARGE SCALE GENOMIC DNA]</scope>
    <source>
        <strain evidence="4">zg-Y908</strain>
    </source>
</reference>
<evidence type="ECO:0000259" key="2">
    <source>
        <dbReference type="PROSITE" id="PS50093"/>
    </source>
</evidence>
<dbReference type="Pfam" id="PF14040">
    <property type="entry name" value="DNase_NucA_NucB"/>
    <property type="match status" value="1"/>
</dbReference>
<dbReference type="Gene3D" id="2.60.40.10">
    <property type="entry name" value="Immunoglobulins"/>
    <property type="match status" value="1"/>
</dbReference>
<feature type="compositionally biased region" description="Polar residues" evidence="1">
    <location>
        <begin position="867"/>
        <end position="881"/>
    </location>
</feature>
<dbReference type="InterPro" id="IPR000601">
    <property type="entry name" value="PKD_dom"/>
</dbReference>
<dbReference type="Proteomes" id="UP001317322">
    <property type="component" value="Chromosome"/>
</dbReference>
<feature type="region of interest" description="Disordered" evidence="1">
    <location>
        <begin position="857"/>
        <end position="881"/>
    </location>
</feature>
<protein>
    <submittedName>
        <fullName evidence="3">PKD domain-containing protein</fullName>
    </submittedName>
</protein>
<feature type="region of interest" description="Disordered" evidence="1">
    <location>
        <begin position="1"/>
        <end position="31"/>
    </location>
</feature>
<accession>A0ABY5K703</accession>
<evidence type="ECO:0000313" key="3">
    <source>
        <dbReference type="EMBL" id="UUI65574.1"/>
    </source>
</evidence>
<evidence type="ECO:0000313" key="4">
    <source>
        <dbReference type="Proteomes" id="UP001317322"/>
    </source>
</evidence>
<dbReference type="InterPro" id="IPR022409">
    <property type="entry name" value="PKD/Chitinase_dom"/>
</dbReference>
<dbReference type="Pfam" id="PF18911">
    <property type="entry name" value="PKD_4"/>
    <property type="match status" value="1"/>
</dbReference>
<feature type="domain" description="PKD" evidence="2">
    <location>
        <begin position="648"/>
        <end position="717"/>
    </location>
</feature>
<dbReference type="RefSeq" id="WP_227564871.1">
    <property type="nucleotide sequence ID" value="NZ_CP101989.1"/>
</dbReference>
<organism evidence="3 4">
    <name type="scientific">Cellulomonas wangsupingiae</name>
    <dbReference type="NCBI Taxonomy" id="2968085"/>
    <lineage>
        <taxon>Bacteria</taxon>
        <taxon>Bacillati</taxon>
        <taxon>Actinomycetota</taxon>
        <taxon>Actinomycetes</taxon>
        <taxon>Micrococcales</taxon>
        <taxon>Cellulomonadaceae</taxon>
        <taxon>Cellulomonas</taxon>
    </lineage>
</organism>
<evidence type="ECO:0000256" key="1">
    <source>
        <dbReference type="SAM" id="MobiDB-lite"/>
    </source>
</evidence>
<sequence length="881" mass="93848">MLPAVRRAGATSRRSSSRATTPARSADHRRRSAWVLTTAAAFVATSFTLQPAAAAAAETDPATAWTASGNAADEGASPAVAATGPVRDAAPDATPLTQDQLLERARARALEGHQYTFRDADDLEAAATEEPATSASGNPAEPGGPEAGGMAAAAVGVDLPTAPLAGDLQDCLSAPGAETQLGRVHNRFLFCRKADLETEYWEVDNKGVPVEKAGTSTIDYSLIAYGSKQGRAIRVFLRTEEDSAEYDWGDPIDNNFTAPGMHLSLDVQCGTLEISDLRCAVDPTPVVRTWSEWDEGSEWISFTVVAGKPETSENPEFSLLHEWFVTHQGSDEDQYKVITRGKSASRTLRCDSGTYFRNQGDACVFFDVIPHLRYSTVSLKQKEVAEHIREAQDNPDSTYPKVSPERPKRIPGKFTGDADDPPLHRLPNSDPQTKLNTSHKNGACKATGQYVGLGLPPALRPGTGQDCDEYPFRSTVEGAANPDWDFSVKAVNRGQNRSAGSTLGHYFDGDRIFHYRDPFYVAITDDGEPGDPPGNAVVSAGPDVTGTEGTEIFLDGEGDAAEEESLRWSVRPLDGVDAGATCTFTDEYATDTWITCTDDGTFEVTLTSDDGSDEAVSDTALVTVANAAPVLRLEGPREWQLFRVGTPVDLDAPFTDAGDDSHRCTVTWDDGSSSEYAATSSTCDTSHTFTRAGMFTMSVTVTDDDGASDSADRMIVVYDPQAGFTNADGSLNAPAGSLSGSGSAAQGWFHLTGRYYSAGATTPVGTARAWVDGSTFRFDAPGDSSMDWLVVTPDGKTAALARGTVGGVPSGVVFYGYDGCDNGGVAGCRPGPDRFRTVVWEGGAGSYPAELPRYDTNRGSSYDLDQAQPSELRSGRVTIQR</sequence>
<dbReference type="SMART" id="SM00089">
    <property type="entry name" value="PKD"/>
    <property type="match status" value="2"/>
</dbReference>
<gene>
    <name evidence="3" type="ORF">NP075_02215</name>
</gene>
<feature type="compositionally biased region" description="Low complexity" evidence="1">
    <location>
        <begin position="1"/>
        <end position="24"/>
    </location>
</feature>